<keyword evidence="2" id="KW-0560">Oxidoreductase</keyword>
<dbReference type="SUPFAM" id="SSF55347">
    <property type="entry name" value="Glyceraldehyde-3-phosphate dehydrogenase-like, C-terminal domain"/>
    <property type="match status" value="1"/>
</dbReference>
<dbReference type="PANTHER" id="PTHR22604">
    <property type="entry name" value="OXIDOREDUCTASES"/>
    <property type="match status" value="1"/>
</dbReference>
<name>A0ABV2M0K0_9FIRM</name>
<accession>A0ABV2M0K0</accession>
<dbReference type="EMBL" id="JBEPMJ010000006">
    <property type="protein sequence ID" value="MET3749985.1"/>
    <property type="molecule type" value="Genomic_DNA"/>
</dbReference>
<dbReference type="InterPro" id="IPR000683">
    <property type="entry name" value="Gfo/Idh/MocA-like_OxRdtase_N"/>
</dbReference>
<evidence type="ECO:0000259" key="4">
    <source>
        <dbReference type="Pfam" id="PF22725"/>
    </source>
</evidence>
<dbReference type="Gene3D" id="3.30.360.10">
    <property type="entry name" value="Dihydrodipicolinate Reductase, domain 2"/>
    <property type="match status" value="1"/>
</dbReference>
<evidence type="ECO:0000256" key="1">
    <source>
        <dbReference type="ARBA" id="ARBA00010928"/>
    </source>
</evidence>
<gene>
    <name evidence="5" type="ORF">ABID24_001220</name>
</gene>
<dbReference type="SUPFAM" id="SSF51735">
    <property type="entry name" value="NAD(P)-binding Rossmann-fold domains"/>
    <property type="match status" value="1"/>
</dbReference>
<dbReference type="PANTHER" id="PTHR22604:SF105">
    <property type="entry name" value="TRANS-1,2-DIHYDROBENZENE-1,2-DIOL DEHYDROGENASE"/>
    <property type="match status" value="1"/>
</dbReference>
<dbReference type="Gene3D" id="3.40.50.720">
    <property type="entry name" value="NAD(P)-binding Rossmann-like Domain"/>
    <property type="match status" value="1"/>
</dbReference>
<comment type="caution">
    <text evidence="5">The sequence shown here is derived from an EMBL/GenBank/DDBJ whole genome shotgun (WGS) entry which is preliminary data.</text>
</comment>
<evidence type="ECO:0000259" key="3">
    <source>
        <dbReference type="Pfam" id="PF01408"/>
    </source>
</evidence>
<comment type="similarity">
    <text evidence="1">Belongs to the Gfo/Idh/MocA family.</text>
</comment>
<dbReference type="Proteomes" id="UP001549106">
    <property type="component" value="Unassembled WGS sequence"/>
</dbReference>
<evidence type="ECO:0000313" key="5">
    <source>
        <dbReference type="EMBL" id="MET3749985.1"/>
    </source>
</evidence>
<evidence type="ECO:0000313" key="6">
    <source>
        <dbReference type="Proteomes" id="UP001549106"/>
    </source>
</evidence>
<reference evidence="5 6" key="1">
    <citation type="submission" date="2024-06" db="EMBL/GenBank/DDBJ databases">
        <title>Genomic Encyclopedia of Type Strains, Phase IV (KMG-IV): sequencing the most valuable type-strain genomes for metagenomic binning, comparative biology and taxonomic classification.</title>
        <authorList>
            <person name="Goeker M."/>
        </authorList>
    </citation>
    <scope>NUCLEOTIDE SEQUENCE [LARGE SCALE GENOMIC DNA]</scope>
    <source>
        <strain evidence="5 6">DSM 29492</strain>
    </source>
</reference>
<dbReference type="Pfam" id="PF01408">
    <property type="entry name" value="GFO_IDH_MocA"/>
    <property type="match status" value="1"/>
</dbReference>
<sequence length="323" mass="36293">MMKMAIMGAGAIANKMAATITKMEKVEAYAIAARDKERAEIFAGQYGFARAYGSYEEMLEDPQVDLVYIATPHSHHYKCVKMCLEAGKNVLCEKSFTVNAEQARELFSVAHEKKLFLTEAIWTRYMPSRKMINDIINSGVIGEVTSLSANLGYELSQVKRIWDPKLAGGALLDVGVYLVNFARMVFGERDAEIHTSAVFKNGVDMIDNIDMIFPDGKTASMQCNVHGVLNRAGAIFGTKGYIEITNINNPEKITVFNDRYQEIASYFPPEQITGYEYEVEACVRALENGALECEEMPHEETVRVMEIMDGIRKEWGYEIPVQE</sequence>
<feature type="domain" description="GFO/IDH/MocA-like oxidoreductase" evidence="4">
    <location>
        <begin position="132"/>
        <end position="243"/>
    </location>
</feature>
<proteinExistence type="inferred from homology"/>
<dbReference type="InterPro" id="IPR055170">
    <property type="entry name" value="GFO_IDH_MocA-like_dom"/>
</dbReference>
<feature type="domain" description="Gfo/Idh/MocA-like oxidoreductase N-terminal" evidence="3">
    <location>
        <begin position="3"/>
        <end position="117"/>
    </location>
</feature>
<dbReference type="InterPro" id="IPR050984">
    <property type="entry name" value="Gfo/Idh/MocA_domain"/>
</dbReference>
<evidence type="ECO:0000256" key="2">
    <source>
        <dbReference type="ARBA" id="ARBA00023002"/>
    </source>
</evidence>
<keyword evidence="6" id="KW-1185">Reference proteome</keyword>
<organism evidence="5 6">
    <name type="scientific">Blautia caecimuris</name>
    <dbReference type="NCBI Taxonomy" id="1796615"/>
    <lineage>
        <taxon>Bacteria</taxon>
        <taxon>Bacillati</taxon>
        <taxon>Bacillota</taxon>
        <taxon>Clostridia</taxon>
        <taxon>Lachnospirales</taxon>
        <taxon>Lachnospiraceae</taxon>
        <taxon>Blautia</taxon>
    </lineage>
</organism>
<dbReference type="Pfam" id="PF22725">
    <property type="entry name" value="GFO_IDH_MocA_C3"/>
    <property type="match status" value="1"/>
</dbReference>
<dbReference type="InterPro" id="IPR036291">
    <property type="entry name" value="NAD(P)-bd_dom_sf"/>
</dbReference>
<protein>
    <submittedName>
        <fullName evidence="5">Dehydrogenase</fullName>
    </submittedName>
</protein>